<dbReference type="Proteomes" id="UP000094243">
    <property type="component" value="Unassembled WGS sequence"/>
</dbReference>
<accession>A0A1E3RX69</accession>
<protein>
    <submittedName>
        <fullName evidence="1">Uncharacterized protein</fullName>
    </submittedName>
</protein>
<sequence>MVSSPIHLLAHQLFGGCVCDRAHGHVGSGDTTGVFKWSRDPEVREKDIGFVVIEVGNDDVGWFDVAVQQAFPVGIVEGAGYGADYADSKVNGHACRILLREKLRDVGAVDVVHGGPQVIFVFTSVVNANDVRMS</sequence>
<proteinExistence type="predicted"/>
<dbReference type="AntiFam" id="ANF00226">
    <property type="entry name" value="Shadow ORF (opposite pknB)"/>
</dbReference>
<evidence type="ECO:0000313" key="2">
    <source>
        <dbReference type="Proteomes" id="UP000094243"/>
    </source>
</evidence>
<name>A0A1E3RX69_9MYCO</name>
<keyword evidence="2" id="KW-1185">Reference proteome</keyword>
<dbReference type="EMBL" id="MIGZ01000039">
    <property type="protein sequence ID" value="ODQ94444.1"/>
    <property type="molecule type" value="Genomic_DNA"/>
</dbReference>
<gene>
    <name evidence="1" type="ORF">BHQ17_08960</name>
</gene>
<evidence type="ECO:0000313" key="1">
    <source>
        <dbReference type="EMBL" id="ODQ94444.1"/>
    </source>
</evidence>
<organism evidence="1 2">
    <name type="scientific">Mycolicibacterium holsaticum</name>
    <dbReference type="NCBI Taxonomy" id="152142"/>
    <lineage>
        <taxon>Bacteria</taxon>
        <taxon>Bacillati</taxon>
        <taxon>Actinomycetota</taxon>
        <taxon>Actinomycetes</taxon>
        <taxon>Mycobacteriales</taxon>
        <taxon>Mycobacteriaceae</taxon>
        <taxon>Mycolicibacterium</taxon>
    </lineage>
</organism>
<reference evidence="2" key="1">
    <citation type="submission" date="2016-09" db="EMBL/GenBank/DDBJ databases">
        <authorList>
            <person name="Greninger A.L."/>
            <person name="Jerome K.R."/>
            <person name="Mcnair B."/>
            <person name="Wallis C."/>
            <person name="Fang F."/>
        </authorList>
    </citation>
    <scope>NUCLEOTIDE SEQUENCE [LARGE SCALE GENOMIC DNA]</scope>
    <source>
        <strain evidence="2">M7</strain>
    </source>
</reference>
<comment type="caution">
    <text evidence="1">The sequence shown here is derived from an EMBL/GenBank/DDBJ whole genome shotgun (WGS) entry which is preliminary data.</text>
</comment>
<dbReference type="AlphaFoldDB" id="A0A1E3RX69"/>